<gene>
    <name evidence="2" type="ORF">M0813_12632</name>
</gene>
<keyword evidence="3" id="KW-1185">Reference proteome</keyword>
<reference evidence="2" key="1">
    <citation type="submission" date="2022-08" db="EMBL/GenBank/DDBJ databases">
        <title>Novel sulfate-reducing endosymbionts in the free-living metamonad Anaeramoeba.</title>
        <authorList>
            <person name="Jerlstrom-Hultqvist J."/>
            <person name="Cepicka I."/>
            <person name="Gallot-Lavallee L."/>
            <person name="Salas-Leiva D."/>
            <person name="Curtis B.A."/>
            <person name="Zahonova K."/>
            <person name="Pipaliya S."/>
            <person name="Dacks J."/>
            <person name="Roger A.J."/>
        </authorList>
    </citation>
    <scope>NUCLEOTIDE SEQUENCE</scope>
    <source>
        <strain evidence="2">Schooner1</strain>
    </source>
</reference>
<dbReference type="PANTHER" id="PTHR14248">
    <property type="entry name" value="CYCLIN Y, ISOFORM A"/>
    <property type="match status" value="1"/>
</dbReference>
<proteinExistence type="predicted"/>
<dbReference type="SUPFAM" id="SSF47954">
    <property type="entry name" value="Cyclin-like"/>
    <property type="match status" value="1"/>
</dbReference>
<dbReference type="Gene3D" id="1.10.472.10">
    <property type="entry name" value="Cyclin-like"/>
    <property type="match status" value="1"/>
</dbReference>
<comment type="caution">
    <text evidence="2">The sequence shown here is derived from an EMBL/GenBank/DDBJ whole genome shotgun (WGS) entry which is preliminary data.</text>
</comment>
<dbReference type="Proteomes" id="UP001150062">
    <property type="component" value="Unassembled WGS sequence"/>
</dbReference>
<feature type="compositionally biased region" description="Basic and acidic residues" evidence="1">
    <location>
        <begin position="33"/>
        <end position="52"/>
    </location>
</feature>
<evidence type="ECO:0000256" key="1">
    <source>
        <dbReference type="SAM" id="MobiDB-lite"/>
    </source>
</evidence>
<feature type="compositionally biased region" description="Low complexity" evidence="1">
    <location>
        <begin position="1"/>
        <end position="10"/>
    </location>
</feature>
<sequence>MSQLNQQNPKKNLKQKKSSRFETMTVVKKKATNKKDEEKEKEKEELEKEKKNKVTILTFSPEKKNPSPRKIQPENPLFVNNKKVKKPKMSEKIRKNHYPLQRFSSLRLEKNKISNEGVITSPNTSFVLKCVSKALKKLIITEEEEKEYILLSDYEIFDESKFIIKGYFQPLYKIPTEEEIYQLLNNISINADISPEAYIFMLIYIDRMIKKTGKEFDSSLSLTSKTWKRIVFITLLLGFKIWEELAVWNVDFTQVIDNVTVKDLNELESAVLNFLHFKVSVNKPTYTKYYLELRNLLSTKDVEFPFRPIDEKMENKLRVSVYNSFS</sequence>
<dbReference type="EMBL" id="JAOAOG010000026">
    <property type="protein sequence ID" value="KAJ6254075.1"/>
    <property type="molecule type" value="Genomic_DNA"/>
</dbReference>
<feature type="region of interest" description="Disordered" evidence="1">
    <location>
        <begin position="1"/>
        <end position="75"/>
    </location>
</feature>
<dbReference type="Pfam" id="PF08613">
    <property type="entry name" value="Cyclin"/>
    <property type="match status" value="1"/>
</dbReference>
<dbReference type="InterPro" id="IPR036915">
    <property type="entry name" value="Cyclin-like_sf"/>
</dbReference>
<organism evidence="2 3">
    <name type="scientific">Anaeramoeba flamelloides</name>
    <dbReference type="NCBI Taxonomy" id="1746091"/>
    <lineage>
        <taxon>Eukaryota</taxon>
        <taxon>Metamonada</taxon>
        <taxon>Anaeramoebidae</taxon>
        <taxon>Anaeramoeba</taxon>
    </lineage>
</organism>
<protein>
    <submittedName>
        <fullName evidence="2">Cyclin y</fullName>
    </submittedName>
</protein>
<accession>A0ABQ8ZB07</accession>
<name>A0ABQ8ZB07_9EUKA</name>
<dbReference type="InterPro" id="IPR013922">
    <property type="entry name" value="Cyclin_PHO80-like"/>
</dbReference>
<evidence type="ECO:0000313" key="3">
    <source>
        <dbReference type="Proteomes" id="UP001150062"/>
    </source>
</evidence>
<evidence type="ECO:0000313" key="2">
    <source>
        <dbReference type="EMBL" id="KAJ6254075.1"/>
    </source>
</evidence>